<dbReference type="VEuPathDB" id="VectorBase:PPAPM1_000747"/>
<protein>
    <recommendedName>
        <fullName evidence="3">Tyr recombinase domain-containing protein</fullName>
    </recommendedName>
</protein>
<evidence type="ECO:0000313" key="2">
    <source>
        <dbReference type="Proteomes" id="UP000092462"/>
    </source>
</evidence>
<dbReference type="Proteomes" id="UP000092462">
    <property type="component" value="Unassembled WGS sequence"/>
</dbReference>
<evidence type="ECO:0008006" key="3">
    <source>
        <dbReference type="Google" id="ProtNLM"/>
    </source>
</evidence>
<keyword evidence="2" id="KW-1185">Reference proteome</keyword>
<dbReference type="EnsemblMetazoa" id="PPAI008208-RA">
    <property type="protein sequence ID" value="PPAI008208-PA"/>
    <property type="gene ID" value="PPAI008208"/>
</dbReference>
<name>A0A1B0GPT1_PHLPP</name>
<dbReference type="InterPro" id="IPR011010">
    <property type="entry name" value="DNA_brk_join_enz"/>
</dbReference>
<dbReference type="VEuPathDB" id="VectorBase:PPAI008208"/>
<accession>A0A1B0GPT1</accession>
<dbReference type="EMBL" id="AJVK01063858">
    <property type="status" value="NOT_ANNOTATED_CDS"/>
    <property type="molecule type" value="Genomic_DNA"/>
</dbReference>
<proteinExistence type="predicted"/>
<sequence>MLHKRFLNLILTCSLLEQMLNVKNTFPNDPHSVAVDAFTISWKDHFFYAFPPFALIFKVLQKIEHDNCMGIVIVPDWSTQPWYPIFQSLLISDPLYLDANIYGDSLLEANYPGSRDIVRMSCVKRGIPVESHNIILQSLSSSTWKQYDTEYDRGASYGNLNSYRSALSLIMGSWLAKDENLKRFFKGLSRMRPNMPKYDCTWDPKIVIDFYKKKANTPEMSLKDLSHKLIILLALITGHRLQTFSLISIDNIRETEDYIEIKIDKSIKTTKSGRSHPVLTIPFYKEDPKVCVASVLKQYLHGTHKLRNDIKELFISFKRPHLVIFIHSLRKNFNLPANLLTCFNGVASTSSCSACSLWSCSADSSCWMNWSAAAFWPRSL</sequence>
<dbReference type="AlphaFoldDB" id="A0A1B0GPT1"/>
<reference evidence="1" key="1">
    <citation type="submission" date="2022-08" db="UniProtKB">
        <authorList>
            <consortium name="EnsemblMetazoa"/>
        </authorList>
    </citation>
    <scope>IDENTIFICATION</scope>
    <source>
        <strain evidence="1">Israel</strain>
    </source>
</reference>
<evidence type="ECO:0000313" key="1">
    <source>
        <dbReference type="EnsemblMetazoa" id="PPAI008208-PA"/>
    </source>
</evidence>
<organism evidence="1 2">
    <name type="scientific">Phlebotomus papatasi</name>
    <name type="common">Sandfly</name>
    <dbReference type="NCBI Taxonomy" id="29031"/>
    <lineage>
        <taxon>Eukaryota</taxon>
        <taxon>Metazoa</taxon>
        <taxon>Ecdysozoa</taxon>
        <taxon>Arthropoda</taxon>
        <taxon>Hexapoda</taxon>
        <taxon>Insecta</taxon>
        <taxon>Pterygota</taxon>
        <taxon>Neoptera</taxon>
        <taxon>Endopterygota</taxon>
        <taxon>Diptera</taxon>
        <taxon>Nematocera</taxon>
        <taxon>Psychodoidea</taxon>
        <taxon>Psychodidae</taxon>
        <taxon>Phlebotomus</taxon>
        <taxon>Phlebotomus</taxon>
    </lineage>
</organism>
<dbReference type="GO" id="GO:0003677">
    <property type="term" value="F:DNA binding"/>
    <property type="evidence" value="ECO:0007669"/>
    <property type="project" value="InterPro"/>
</dbReference>
<dbReference type="PANTHER" id="PTHR35617:SF3">
    <property type="entry name" value="CORE-BINDING (CB) DOMAIN-CONTAINING PROTEIN"/>
    <property type="match status" value="1"/>
</dbReference>
<dbReference type="SUPFAM" id="SSF56349">
    <property type="entry name" value="DNA breaking-rejoining enzymes"/>
    <property type="match status" value="1"/>
</dbReference>
<dbReference type="PANTHER" id="PTHR35617">
    <property type="entry name" value="PHAGE_INTEGRASE DOMAIN-CONTAINING PROTEIN"/>
    <property type="match status" value="1"/>
</dbReference>